<comment type="caution">
    <text evidence="2">The sequence shown here is derived from an EMBL/GenBank/DDBJ whole genome shotgun (WGS) entry which is preliminary data.</text>
</comment>
<dbReference type="InterPro" id="IPR035986">
    <property type="entry name" value="PKD_dom_sf"/>
</dbReference>
<dbReference type="AlphaFoldDB" id="A0A0M2V660"/>
<dbReference type="EMBL" id="LAHO01000011">
    <property type="protein sequence ID" value="KKO45125.1"/>
    <property type="molecule type" value="Genomic_DNA"/>
</dbReference>
<name>A0A0M2V660_9GAMM</name>
<reference evidence="2 3" key="1">
    <citation type="submission" date="2015-03" db="EMBL/GenBank/DDBJ databases">
        <title>Draft genome sequences of two protease-producing strains of Arsukibacterium isolated from two cold and alkaline environments.</title>
        <authorList>
            <person name="Lylloff J.E."/>
            <person name="Skov L.B."/>
            <person name="Jepsen M."/>
            <person name="Hallin P.F."/>
            <person name="Sorensen S.J."/>
            <person name="Stougaard P."/>
            <person name="Glaring M.A."/>
        </authorList>
    </citation>
    <scope>NUCLEOTIDE SEQUENCE [LARGE SCALE GENOMIC DNA]</scope>
    <source>
        <strain evidence="2 3">GCM72</strain>
    </source>
</reference>
<dbReference type="Pfam" id="PF22352">
    <property type="entry name" value="K319L-like_PKD"/>
    <property type="match status" value="2"/>
</dbReference>
<dbReference type="InterPro" id="IPR018247">
    <property type="entry name" value="EF_Hand_1_Ca_BS"/>
</dbReference>
<feature type="domain" description="PKD/Chitinase" evidence="1">
    <location>
        <begin position="29"/>
        <end position="114"/>
    </location>
</feature>
<proteinExistence type="predicted"/>
<organism evidence="2 3">
    <name type="scientific">Arsukibacterium ikkense</name>
    <dbReference type="NCBI Taxonomy" id="336831"/>
    <lineage>
        <taxon>Bacteria</taxon>
        <taxon>Pseudomonadati</taxon>
        <taxon>Pseudomonadota</taxon>
        <taxon>Gammaproteobacteria</taxon>
        <taxon>Chromatiales</taxon>
        <taxon>Chromatiaceae</taxon>
        <taxon>Arsukibacterium</taxon>
    </lineage>
</organism>
<evidence type="ECO:0000313" key="3">
    <source>
        <dbReference type="Proteomes" id="UP000034228"/>
    </source>
</evidence>
<keyword evidence="3" id="KW-1185">Reference proteome</keyword>
<dbReference type="Gene3D" id="2.60.40.3010">
    <property type="match status" value="2"/>
</dbReference>
<gene>
    <name evidence="2" type="ORF">WG68_11885</name>
</gene>
<sequence>MALAILAGCGGNGSEDVAVAQNKAPRVAVTNATAYETEVVTVTAIATDDDGTISKYHWQQTNGTAVALADSSSANITFTAPAVSAEQHLSFQVTVTDNQGATASAVATVTVKFNQPPVIALLDIEANEQTTTQLTASISDDGEIAAINWQQTGGPAVTLSGAETATLSFTTPDVERDTELRFTVTATDNFGKNATAGVVVLVKVVDVTFNIQGVVSDAPIRNAAVNARIDGVWYATTANGSGEYNLEVQLRLDASDELIVLNATSPDSSLVAFQSVLGTTVEILSAAGNDSTLTNNELFATNITNVTSAHYALLMHANNGTAPATPAELQQATSEMNGDLLLPIATAIKLVLDYSADNADLVLPAKFANIADWLADGTAVREYVHHAKLKASAVYDEASAAILADDKLVRSQLALTDLIGHYFIDREMANSRELAQIIIRADKTGSWLQSNAGGDFNWNQTSEGIVVDFGTPGLLLSNESRETYLLSATLAITSQTTDIVQFVAKKVLAMPPRDSGMVDPEITIKLDSFKAFKPNALINASTVLDMDQAYALPYAGQNSTFAPESLFNITTLLSVAEVEFTGNPETGGVAYFTTADYVSPDGLAAETSSYPWHINGVGQAVITLSDSDTIEISVLPVRRTQDNPVVSVRSLVGGYSRAITYAAAAKREQRWLEDSVPGIYVIPADPLNVTDMFWLELYEDNTAITVSIGDTNRDGVISDNEIAQQPGFWQIDEAGALHVRRYRSNENNRICQPTGWQPAAEDSCQLYNDRAIHLNNLGNLTAAGEQELSIVIDHRFYDSFGRGGATGYPQLEQDQLSWAGRYNIIWKKVLERPILLN</sequence>
<evidence type="ECO:0000259" key="1">
    <source>
        <dbReference type="SMART" id="SM00089"/>
    </source>
</evidence>
<accession>A0A0M2V660</accession>
<dbReference type="InterPro" id="IPR022409">
    <property type="entry name" value="PKD/Chitinase_dom"/>
</dbReference>
<dbReference type="STRING" id="336831.WG68_11885"/>
<evidence type="ECO:0000313" key="2">
    <source>
        <dbReference type="EMBL" id="KKO45125.1"/>
    </source>
</evidence>
<dbReference type="PROSITE" id="PS00018">
    <property type="entry name" value="EF_HAND_1"/>
    <property type="match status" value="1"/>
</dbReference>
<feature type="domain" description="PKD/Chitinase" evidence="1">
    <location>
        <begin position="121"/>
        <end position="205"/>
    </location>
</feature>
<protein>
    <recommendedName>
        <fullName evidence="1">PKD/Chitinase domain-containing protein</fullName>
    </recommendedName>
</protein>
<dbReference type="SMART" id="SM00089">
    <property type="entry name" value="PKD"/>
    <property type="match status" value="2"/>
</dbReference>
<dbReference type="SUPFAM" id="SSF49299">
    <property type="entry name" value="PKD domain"/>
    <property type="match status" value="1"/>
</dbReference>
<dbReference type="Proteomes" id="UP000034228">
    <property type="component" value="Unassembled WGS sequence"/>
</dbReference>